<feature type="domain" description="CAAX prenyl protease 1 N-terminal" evidence="11">
    <location>
        <begin position="3"/>
        <end position="167"/>
    </location>
</feature>
<keyword evidence="9" id="KW-0812">Transmembrane</keyword>
<feature type="active site" description="Proton donor" evidence="6">
    <location>
        <position position="322"/>
    </location>
</feature>
<feature type="transmembrane region" description="Helical" evidence="9">
    <location>
        <begin position="62"/>
        <end position="84"/>
    </location>
</feature>
<dbReference type="eggNOG" id="COG0501">
    <property type="taxonomic scope" value="Bacteria"/>
</dbReference>
<keyword evidence="5 8" id="KW-0482">Metalloprotease</keyword>
<comment type="cofactor">
    <cofactor evidence="7 8">
        <name>Zn(2+)</name>
        <dbReference type="ChEBI" id="CHEBI:29105"/>
    </cofactor>
    <text evidence="7 8">Binds 1 zinc ion per subunit.</text>
</comment>
<dbReference type="GO" id="GO:0004222">
    <property type="term" value="F:metalloendopeptidase activity"/>
    <property type="evidence" value="ECO:0007669"/>
    <property type="project" value="InterPro"/>
</dbReference>
<keyword evidence="4 7" id="KW-0862">Zinc</keyword>
<evidence type="ECO:0000313" key="13">
    <source>
        <dbReference type="Proteomes" id="UP000183015"/>
    </source>
</evidence>
<dbReference type="RefSeq" id="WP_042451118.1">
    <property type="nucleotide sequence ID" value="NZ_BBPN01000021.1"/>
</dbReference>
<keyword evidence="2 7" id="KW-0479">Metal-binding</keyword>
<feature type="binding site" evidence="7">
    <location>
        <position position="240"/>
    </location>
    <ligand>
        <name>Zn(2+)</name>
        <dbReference type="ChEBI" id="CHEBI:29105"/>
        <note>catalytic</note>
    </ligand>
</feature>
<evidence type="ECO:0000259" key="11">
    <source>
        <dbReference type="Pfam" id="PF16491"/>
    </source>
</evidence>
<dbReference type="InterPro" id="IPR032456">
    <property type="entry name" value="Peptidase_M48_N"/>
</dbReference>
<evidence type="ECO:0000259" key="10">
    <source>
        <dbReference type="Pfam" id="PF01435"/>
    </source>
</evidence>
<protein>
    <submittedName>
        <fullName evidence="12">STE24 endopeptidase</fullName>
    </submittedName>
</protein>
<dbReference type="Gene3D" id="3.30.2010.10">
    <property type="entry name" value="Metalloproteases ('zincins'), catalytic domain"/>
    <property type="match status" value="1"/>
</dbReference>
<feature type="transmembrane region" description="Helical" evidence="9">
    <location>
        <begin position="137"/>
        <end position="161"/>
    </location>
</feature>
<dbReference type="Proteomes" id="UP000183015">
    <property type="component" value="Unassembled WGS sequence"/>
</dbReference>
<dbReference type="PANTHER" id="PTHR10120">
    <property type="entry name" value="CAAX PRENYL PROTEASE 1"/>
    <property type="match status" value="1"/>
</dbReference>
<name>A0A1H7N9D6_STRJI</name>
<proteinExistence type="inferred from homology"/>
<feature type="transmembrane region" description="Helical" evidence="9">
    <location>
        <begin position="105"/>
        <end position="131"/>
    </location>
</feature>
<keyword evidence="3 8" id="KW-0378">Hydrolase</keyword>
<evidence type="ECO:0000256" key="7">
    <source>
        <dbReference type="PIRSR" id="PIRSR627057-2"/>
    </source>
</evidence>
<feature type="transmembrane region" description="Helical" evidence="9">
    <location>
        <begin position="292"/>
        <end position="310"/>
    </location>
</feature>
<comment type="similarity">
    <text evidence="8">Belongs to the peptidase M48 family.</text>
</comment>
<evidence type="ECO:0000256" key="4">
    <source>
        <dbReference type="ARBA" id="ARBA00022833"/>
    </source>
</evidence>
<dbReference type="GO" id="GO:0046872">
    <property type="term" value="F:metal ion binding"/>
    <property type="evidence" value="ECO:0007669"/>
    <property type="project" value="UniProtKB-KW"/>
</dbReference>
<dbReference type="AlphaFoldDB" id="A0A1H7N9D6"/>
<feature type="domain" description="Peptidase M48" evidence="10">
    <location>
        <begin position="171"/>
        <end position="376"/>
    </location>
</feature>
<dbReference type="GO" id="GO:0071586">
    <property type="term" value="P:CAAX-box protein processing"/>
    <property type="evidence" value="ECO:0007669"/>
    <property type="project" value="InterPro"/>
</dbReference>
<feature type="active site" evidence="6">
    <location>
        <position position="241"/>
    </location>
</feature>
<dbReference type="Pfam" id="PF16491">
    <property type="entry name" value="Peptidase_M48_N"/>
    <property type="match status" value="1"/>
</dbReference>
<dbReference type="Pfam" id="PF01435">
    <property type="entry name" value="Peptidase_M48"/>
    <property type="match status" value="1"/>
</dbReference>
<organism evidence="12 13">
    <name type="scientific">Streptacidiphilus jiangxiensis</name>
    <dbReference type="NCBI Taxonomy" id="235985"/>
    <lineage>
        <taxon>Bacteria</taxon>
        <taxon>Bacillati</taxon>
        <taxon>Actinomycetota</taxon>
        <taxon>Actinomycetes</taxon>
        <taxon>Kitasatosporales</taxon>
        <taxon>Streptomycetaceae</taxon>
        <taxon>Streptacidiphilus</taxon>
    </lineage>
</organism>
<dbReference type="InterPro" id="IPR027057">
    <property type="entry name" value="CAXX_Prtase_1"/>
</dbReference>
<reference evidence="13" key="1">
    <citation type="submission" date="2016-10" db="EMBL/GenBank/DDBJ databases">
        <authorList>
            <person name="Varghese N."/>
        </authorList>
    </citation>
    <scope>NUCLEOTIDE SEQUENCE [LARGE SCALE GENOMIC DNA]</scope>
    <source>
        <strain evidence="13">DSM 45096 / BCRC 16803 / CGMCC 4.1857 / CIP 109030 / JCM 12277 / KCTC 19219 / NBRC 100920 / 33214</strain>
    </source>
</reference>
<dbReference type="OrthoDB" id="9781930at2"/>
<sequence length="394" mass="41456">MAPLEDDFTPEQIERSRSRKREVAPLRYTSMLLGLAVPLLLGFTPLGAALVRAAGDVAGGGWIATAALGAVALQLVSFVVALPLSLRAEVVNRRWGLSHRSWRLFAADAGKGLAIGVTLFAGVSVALYALMRRLPDAWWAVAALGAALLVVALSFLVPVLVEPLFNRFTPLPEGELRRALMAVVEASGVRVRDILVSDASRRTSAVNAYVSGIGRTRRVVVWDTTVEQAAPEEVAAVTAHELGHAARRDVLYGTLVGALGAAGVVCLLAAALHWPPLLDAAGVSRASDPRSLALVAALGTLAGALGGPVYNLRSRQVEARADTYALDLTRAPGTVVAMQRRLAVLNIADLAPHPLTVALFASHPPTVARIAQARAWARDHGVPDPPRLAAAHEG</sequence>
<feature type="transmembrane region" description="Helical" evidence="9">
    <location>
        <begin position="26"/>
        <end position="50"/>
    </location>
</feature>
<gene>
    <name evidence="12" type="ORF">SAMN05414137_106270</name>
</gene>
<feature type="transmembrane region" description="Helical" evidence="9">
    <location>
        <begin position="250"/>
        <end position="272"/>
    </location>
</feature>
<evidence type="ECO:0000256" key="8">
    <source>
        <dbReference type="RuleBase" id="RU003983"/>
    </source>
</evidence>
<evidence type="ECO:0000256" key="5">
    <source>
        <dbReference type="ARBA" id="ARBA00023049"/>
    </source>
</evidence>
<feature type="binding site" evidence="7">
    <location>
        <position position="318"/>
    </location>
    <ligand>
        <name>Zn(2+)</name>
        <dbReference type="ChEBI" id="CHEBI:29105"/>
        <note>catalytic</note>
    </ligand>
</feature>
<dbReference type="STRING" id="235985.SAMN05414137_106270"/>
<evidence type="ECO:0000256" key="2">
    <source>
        <dbReference type="ARBA" id="ARBA00022723"/>
    </source>
</evidence>
<accession>A0A1H7N9D6</accession>
<evidence type="ECO:0000313" key="12">
    <source>
        <dbReference type="EMBL" id="SEL20084.1"/>
    </source>
</evidence>
<evidence type="ECO:0000256" key="9">
    <source>
        <dbReference type="SAM" id="Phobius"/>
    </source>
</evidence>
<keyword evidence="9" id="KW-1133">Transmembrane helix</keyword>
<evidence type="ECO:0000256" key="3">
    <source>
        <dbReference type="ARBA" id="ARBA00022801"/>
    </source>
</evidence>
<dbReference type="EMBL" id="FOAZ01000006">
    <property type="protein sequence ID" value="SEL20084.1"/>
    <property type="molecule type" value="Genomic_DNA"/>
</dbReference>
<feature type="binding site" evidence="7">
    <location>
        <position position="244"/>
    </location>
    <ligand>
        <name>Zn(2+)</name>
        <dbReference type="ChEBI" id="CHEBI:29105"/>
        <note>catalytic</note>
    </ligand>
</feature>
<keyword evidence="1 8" id="KW-0645">Protease</keyword>
<dbReference type="InterPro" id="IPR001915">
    <property type="entry name" value="Peptidase_M48"/>
</dbReference>
<evidence type="ECO:0000256" key="6">
    <source>
        <dbReference type="PIRSR" id="PIRSR627057-1"/>
    </source>
</evidence>
<dbReference type="CDD" id="cd07343">
    <property type="entry name" value="M48A_Zmpste24p_like"/>
    <property type="match status" value="1"/>
</dbReference>
<keyword evidence="9" id="KW-0472">Membrane</keyword>
<evidence type="ECO:0000256" key="1">
    <source>
        <dbReference type="ARBA" id="ARBA00022670"/>
    </source>
</evidence>
<keyword evidence="13" id="KW-1185">Reference proteome</keyword>